<dbReference type="Proteomes" id="UP000218231">
    <property type="component" value="Unassembled WGS sequence"/>
</dbReference>
<evidence type="ECO:0000256" key="2">
    <source>
        <dbReference type="ARBA" id="ARBA00038285"/>
    </source>
</evidence>
<dbReference type="InterPro" id="IPR001251">
    <property type="entry name" value="CRAL-TRIO_dom"/>
</dbReference>
<dbReference type="GO" id="GO:0005546">
    <property type="term" value="F:phosphatidylinositol-4,5-bisphosphate binding"/>
    <property type="evidence" value="ECO:0007669"/>
    <property type="project" value="TreeGrafter"/>
</dbReference>
<proteinExistence type="inferred from homology"/>
<dbReference type="CDD" id="cd00170">
    <property type="entry name" value="SEC14"/>
    <property type="match status" value="1"/>
</dbReference>
<dbReference type="SUPFAM" id="SSF52087">
    <property type="entry name" value="CRAL/TRIO domain"/>
    <property type="match status" value="1"/>
</dbReference>
<evidence type="ECO:0000256" key="3">
    <source>
        <dbReference type="SAM" id="Coils"/>
    </source>
</evidence>
<reference evidence="5 6" key="1">
    <citation type="journal article" date="2017" name="Curr. Biol.">
        <title>Genome architecture and evolution of a unichromosomal asexual nematode.</title>
        <authorList>
            <person name="Fradin H."/>
            <person name="Zegar C."/>
            <person name="Gutwein M."/>
            <person name="Lucas J."/>
            <person name="Kovtun M."/>
            <person name="Corcoran D."/>
            <person name="Baugh L.R."/>
            <person name="Kiontke K."/>
            <person name="Gunsalus K."/>
            <person name="Fitch D.H."/>
            <person name="Piano F."/>
        </authorList>
    </citation>
    <scope>NUCLEOTIDE SEQUENCE [LARGE SCALE GENOMIC DNA]</scope>
    <source>
        <strain evidence="5">PF1309</strain>
    </source>
</reference>
<dbReference type="GO" id="GO:0010314">
    <property type="term" value="F:phosphatidylinositol-5-phosphate binding"/>
    <property type="evidence" value="ECO:0007669"/>
    <property type="project" value="TreeGrafter"/>
</dbReference>
<accession>A0A2A2LQB7</accession>
<dbReference type="Pfam" id="PF13716">
    <property type="entry name" value="CRAL_TRIO_2"/>
    <property type="match status" value="1"/>
</dbReference>
<gene>
    <name evidence="5" type="ORF">WR25_07566</name>
</gene>
<dbReference type="PROSITE" id="PS50191">
    <property type="entry name" value="CRAL_TRIO"/>
    <property type="match status" value="1"/>
</dbReference>
<dbReference type="SUPFAM" id="SSF46966">
    <property type="entry name" value="Spectrin repeat"/>
    <property type="match status" value="1"/>
</dbReference>
<evidence type="ECO:0000256" key="1">
    <source>
        <dbReference type="ARBA" id="ARBA00022737"/>
    </source>
</evidence>
<dbReference type="AlphaFoldDB" id="A0A2A2LQB7"/>
<protein>
    <recommendedName>
        <fullName evidence="4">CRAL-TRIO domain-containing protein</fullName>
    </recommendedName>
</protein>
<keyword evidence="1" id="KW-0677">Repeat</keyword>
<dbReference type="Gene3D" id="1.20.58.60">
    <property type="match status" value="1"/>
</dbReference>
<dbReference type="GO" id="GO:0070273">
    <property type="term" value="F:phosphatidylinositol-4-phosphate binding"/>
    <property type="evidence" value="ECO:0007669"/>
    <property type="project" value="TreeGrafter"/>
</dbReference>
<dbReference type="InterPro" id="IPR056804">
    <property type="entry name" value="Spectrin_SESTD1"/>
</dbReference>
<dbReference type="GO" id="GO:0032266">
    <property type="term" value="F:phosphatidylinositol-3-phosphate binding"/>
    <property type="evidence" value="ECO:0007669"/>
    <property type="project" value="TreeGrafter"/>
</dbReference>
<keyword evidence="3" id="KW-0175">Coiled coil</keyword>
<organism evidence="5 6">
    <name type="scientific">Diploscapter pachys</name>
    <dbReference type="NCBI Taxonomy" id="2018661"/>
    <lineage>
        <taxon>Eukaryota</taxon>
        <taxon>Metazoa</taxon>
        <taxon>Ecdysozoa</taxon>
        <taxon>Nematoda</taxon>
        <taxon>Chromadorea</taxon>
        <taxon>Rhabditida</taxon>
        <taxon>Rhabditina</taxon>
        <taxon>Rhabditomorpha</taxon>
        <taxon>Rhabditoidea</taxon>
        <taxon>Rhabditidae</taxon>
        <taxon>Diploscapter</taxon>
    </lineage>
</organism>
<dbReference type="Pfam" id="PF24915">
    <property type="entry name" value="Spectrin_SESTD1"/>
    <property type="match status" value="1"/>
</dbReference>
<name>A0A2A2LQB7_9BILA</name>
<feature type="domain" description="CRAL-TRIO" evidence="4">
    <location>
        <begin position="4"/>
        <end position="165"/>
    </location>
</feature>
<dbReference type="GO" id="GO:0043325">
    <property type="term" value="F:phosphatidylinositol-3,4-bisphosphate binding"/>
    <property type="evidence" value="ECO:0007669"/>
    <property type="project" value="TreeGrafter"/>
</dbReference>
<feature type="coiled-coil region" evidence="3">
    <location>
        <begin position="628"/>
        <end position="691"/>
    </location>
</feature>
<comment type="caution">
    <text evidence="5">The sequence shown here is derived from an EMBL/GenBank/DDBJ whole genome shotgun (WGS) entry which is preliminary data.</text>
</comment>
<dbReference type="STRING" id="2018661.A0A2A2LQB7"/>
<dbReference type="InterPro" id="IPR036865">
    <property type="entry name" value="CRAL-TRIO_dom_sf"/>
</dbReference>
<keyword evidence="6" id="KW-1185">Reference proteome</keyword>
<evidence type="ECO:0000313" key="5">
    <source>
        <dbReference type="EMBL" id="PAV88319.1"/>
    </source>
</evidence>
<evidence type="ECO:0000259" key="4">
    <source>
        <dbReference type="PROSITE" id="PS50191"/>
    </source>
</evidence>
<dbReference type="PANTHER" id="PTHR46607">
    <property type="entry name" value="SEC14 DOMAIN AND SPECTRIN REPEAT-CONTAINING PROTEIN 1"/>
    <property type="match status" value="1"/>
</dbReference>
<evidence type="ECO:0000313" key="6">
    <source>
        <dbReference type="Proteomes" id="UP000218231"/>
    </source>
</evidence>
<dbReference type="OrthoDB" id="5859883at2759"/>
<comment type="similarity">
    <text evidence="2">Belongs to the SOLO family.</text>
</comment>
<dbReference type="GO" id="GO:0080025">
    <property type="term" value="F:phosphatidylinositol-3,5-bisphosphate binding"/>
    <property type="evidence" value="ECO:0007669"/>
    <property type="project" value="TreeGrafter"/>
</dbReference>
<dbReference type="PANTHER" id="PTHR46607:SF1">
    <property type="entry name" value="SEC14 DOMAIN AND SPECTRIN REPEAT-CONTAINING PROTEIN 1"/>
    <property type="match status" value="1"/>
</dbReference>
<feature type="coiled-coil region" evidence="3">
    <location>
        <begin position="394"/>
        <end position="428"/>
    </location>
</feature>
<dbReference type="EMBL" id="LIAE01006521">
    <property type="protein sequence ID" value="PAV88319.1"/>
    <property type="molecule type" value="Genomic_DNA"/>
</dbReference>
<feature type="coiled-coil region" evidence="3">
    <location>
        <begin position="165"/>
        <end position="219"/>
    </location>
</feature>
<sequence>MDITRHSTKVLKHVASLPGSRDRHGSPLIFIYPPNSAIMTKSASTSDLASSLPYEDLVSVLGYFITVPSPEDLKKGFVLVVDARNAQPKTLKAILRAAQQALYRRIRRALIVQPDKFLNQQKINFDIILEGYEFKSILISVHKLSKYIDISQLPEELGGTFSYNAEKWVEKREKVSHALNALQRKSQELIRQGKSAAPLNEQDECIERAMCVMAELEEDAANPDTQHACKTVEKAIIDLKTTASAPEREEKEKKEKEETVEKAKMFEKHAAGVNRLLDWIEGPGERWMQTLHEIGESADEAKQLSKEHVQLLAKGDEIVQQADELAELATRLMAAIPEHSITLEKARGEVRAIAADFKQRAEKQAETVALSEKFHITLGKLSRRTDLLLEYLCTDKKLIDLDEAEKEKKELEVKVTEMDKMYETMVEEGSTLLGELTERGAMRRGKPTRDYAHAIGHVQGQMAAARERRARCIELVNVRRLKLHQFVQLFTCENDATQAIKWIDELYETVIKDYNEIVCDEDELRILREDKKKLEETSLSTYEYGKQLCETSRVLRRALRTGSDLDATRLRDKLEQSWTRLQRALRDNEERLNVTEAFNATIHEINIRISEVERKLVDVIADRKSNPHRALATERRQLREDIEELARIADMLAAQINANHNSAVEVRQAMIQAIKRKVEGIEEKARRMESLVKELPPIQEQESSVKTASVAGGNNGILTDNYSALTAQTTPVNTSIRLSDTESYL</sequence>